<name>A0A2T5C5E0_9BACT</name>
<dbReference type="Proteomes" id="UP000243525">
    <property type="component" value="Unassembled WGS sequence"/>
</dbReference>
<gene>
    <name evidence="1" type="ORF">C8N47_10287</name>
</gene>
<dbReference type="AlphaFoldDB" id="A0A2T5C5E0"/>
<reference evidence="1 2" key="1">
    <citation type="submission" date="2018-04" db="EMBL/GenBank/DDBJ databases">
        <title>Genomic Encyclopedia of Archaeal and Bacterial Type Strains, Phase II (KMG-II): from individual species to whole genera.</title>
        <authorList>
            <person name="Goeker M."/>
        </authorList>
    </citation>
    <scope>NUCLEOTIDE SEQUENCE [LARGE SCALE GENOMIC DNA]</scope>
    <source>
        <strain evidence="1 2">DSM 28823</strain>
    </source>
</reference>
<proteinExistence type="predicted"/>
<evidence type="ECO:0000313" key="2">
    <source>
        <dbReference type="Proteomes" id="UP000243525"/>
    </source>
</evidence>
<protein>
    <submittedName>
        <fullName evidence="1">Uncharacterized protein</fullName>
    </submittedName>
</protein>
<dbReference type="OrthoDB" id="2704004at2"/>
<keyword evidence="2" id="KW-1185">Reference proteome</keyword>
<evidence type="ECO:0000313" key="1">
    <source>
        <dbReference type="EMBL" id="PTN10102.1"/>
    </source>
</evidence>
<sequence>MNNAALEKEVKRLVHSNRYEKGYVCSIDVLMQLGYLSQGNYEDWRRGRVEYLEKVCKTNLGKLTFINRLIRTYAIELNLKSSWTAYDQFGKGIKRRLRFSKSGDKKIEDNYSTHYVDVERVPELRENSPGIRKA</sequence>
<comment type="caution">
    <text evidence="1">The sequence shown here is derived from an EMBL/GenBank/DDBJ whole genome shotgun (WGS) entry which is preliminary data.</text>
</comment>
<accession>A0A2T5C5E0</accession>
<organism evidence="1 2">
    <name type="scientific">Mangrovibacterium marinum</name>
    <dbReference type="NCBI Taxonomy" id="1639118"/>
    <lineage>
        <taxon>Bacteria</taxon>
        <taxon>Pseudomonadati</taxon>
        <taxon>Bacteroidota</taxon>
        <taxon>Bacteroidia</taxon>
        <taxon>Marinilabiliales</taxon>
        <taxon>Prolixibacteraceae</taxon>
        <taxon>Mangrovibacterium</taxon>
    </lineage>
</organism>
<dbReference type="EMBL" id="QAAD01000002">
    <property type="protein sequence ID" value="PTN10102.1"/>
    <property type="molecule type" value="Genomic_DNA"/>
</dbReference>
<dbReference type="RefSeq" id="WP_107820893.1">
    <property type="nucleotide sequence ID" value="NZ_OY782574.1"/>
</dbReference>